<dbReference type="EMBL" id="JAUFQU010000001">
    <property type="protein sequence ID" value="MDN3706563.1"/>
    <property type="molecule type" value="Genomic_DNA"/>
</dbReference>
<sequence>MKDKIGFNLPFALIAFPIGLALYREFDFTTFTFKKTALGLLYLVTFILVVFLTFRKKSKSS</sequence>
<keyword evidence="1" id="KW-1133">Transmembrane helix</keyword>
<feature type="transmembrane region" description="Helical" evidence="1">
    <location>
        <begin position="36"/>
        <end position="54"/>
    </location>
</feature>
<protein>
    <submittedName>
        <fullName evidence="2">Uncharacterized protein</fullName>
    </submittedName>
</protein>
<evidence type="ECO:0000313" key="2">
    <source>
        <dbReference type="EMBL" id="MDN3706563.1"/>
    </source>
</evidence>
<gene>
    <name evidence="2" type="ORF">QW060_05400</name>
</gene>
<feature type="transmembrane region" description="Helical" evidence="1">
    <location>
        <begin position="7"/>
        <end position="24"/>
    </location>
</feature>
<name>A0ABT8CPY5_9FLAO</name>
<evidence type="ECO:0000313" key="3">
    <source>
        <dbReference type="Proteomes" id="UP001242368"/>
    </source>
</evidence>
<organism evidence="2 3">
    <name type="scientific">Paenimyroides ceti</name>
    <dbReference type="NCBI Taxonomy" id="395087"/>
    <lineage>
        <taxon>Bacteria</taxon>
        <taxon>Pseudomonadati</taxon>
        <taxon>Bacteroidota</taxon>
        <taxon>Flavobacteriia</taxon>
        <taxon>Flavobacteriales</taxon>
        <taxon>Flavobacteriaceae</taxon>
        <taxon>Paenimyroides</taxon>
    </lineage>
</organism>
<accession>A0ABT8CPY5</accession>
<dbReference type="RefSeq" id="WP_290362631.1">
    <property type="nucleotide sequence ID" value="NZ_JAUFQU010000001.1"/>
</dbReference>
<dbReference type="Proteomes" id="UP001242368">
    <property type="component" value="Unassembled WGS sequence"/>
</dbReference>
<keyword evidence="1" id="KW-0812">Transmembrane</keyword>
<keyword evidence="1" id="KW-0472">Membrane</keyword>
<proteinExistence type="predicted"/>
<reference evidence="3" key="1">
    <citation type="journal article" date="2019" name="Int. J. Syst. Evol. Microbiol.">
        <title>The Global Catalogue of Microorganisms (GCM) 10K type strain sequencing project: providing services to taxonomists for standard genome sequencing and annotation.</title>
        <authorList>
            <consortium name="The Broad Institute Genomics Platform"/>
            <consortium name="The Broad Institute Genome Sequencing Center for Infectious Disease"/>
            <person name="Wu L."/>
            <person name="Ma J."/>
        </authorList>
    </citation>
    <scope>NUCLEOTIDE SEQUENCE [LARGE SCALE GENOMIC DNA]</scope>
    <source>
        <strain evidence="3">CECT 7184</strain>
    </source>
</reference>
<comment type="caution">
    <text evidence="2">The sequence shown here is derived from an EMBL/GenBank/DDBJ whole genome shotgun (WGS) entry which is preliminary data.</text>
</comment>
<evidence type="ECO:0000256" key="1">
    <source>
        <dbReference type="SAM" id="Phobius"/>
    </source>
</evidence>
<keyword evidence="3" id="KW-1185">Reference proteome</keyword>